<dbReference type="Gene3D" id="3.40.50.150">
    <property type="entry name" value="Vaccinia Virus protein VP39"/>
    <property type="match status" value="1"/>
</dbReference>
<dbReference type="InterPro" id="IPR023267">
    <property type="entry name" value="RCMT"/>
</dbReference>
<evidence type="ECO:0000256" key="2">
    <source>
        <dbReference type="ARBA" id="ARBA00022679"/>
    </source>
</evidence>
<reference evidence="8 9" key="1">
    <citation type="submission" date="2016-01" db="EMBL/GenBank/DDBJ databases">
        <title>Janibacter melonis strain CD11_4 genome sequencing and assembly.</title>
        <authorList>
            <person name="Nair G.R."/>
            <person name="Kaur G."/>
            <person name="Chander A.M."/>
            <person name="Mayilraj S."/>
        </authorList>
    </citation>
    <scope>NUCLEOTIDE SEQUENCE [LARGE SCALE GENOMIC DNA]</scope>
    <source>
        <strain evidence="8 9">CD11-4</strain>
    </source>
</reference>
<dbReference type="SUPFAM" id="SSF53335">
    <property type="entry name" value="S-adenosyl-L-methionine-dependent methyltransferases"/>
    <property type="match status" value="1"/>
</dbReference>
<comment type="similarity">
    <text evidence="5">Belongs to the class I-like SAM-binding methyltransferase superfamily. RsmB/NOP family.</text>
</comment>
<feature type="binding site" evidence="5">
    <location>
        <position position="357"/>
    </location>
    <ligand>
        <name>S-adenosyl-L-methionine</name>
        <dbReference type="ChEBI" id="CHEBI:59789"/>
    </ligand>
</feature>
<dbReference type="SUPFAM" id="SSF48013">
    <property type="entry name" value="NusB-like"/>
    <property type="match status" value="1"/>
</dbReference>
<evidence type="ECO:0000256" key="4">
    <source>
        <dbReference type="ARBA" id="ARBA00022884"/>
    </source>
</evidence>
<evidence type="ECO:0000259" key="7">
    <source>
        <dbReference type="PROSITE" id="PS51686"/>
    </source>
</evidence>
<name>A0A176QC30_9MICO</name>
<keyword evidence="2 5" id="KW-0808">Transferase</keyword>
<dbReference type="PANTHER" id="PTHR22807">
    <property type="entry name" value="NOP2 YEAST -RELATED NOL1/NOP2/FMU SUN DOMAIN-CONTAINING"/>
    <property type="match status" value="1"/>
</dbReference>
<proteinExistence type="inferred from homology"/>
<dbReference type="PANTHER" id="PTHR22807:SF53">
    <property type="entry name" value="RIBOSOMAL RNA SMALL SUBUNIT METHYLTRANSFERASE B-RELATED"/>
    <property type="match status" value="1"/>
</dbReference>
<evidence type="ECO:0000256" key="3">
    <source>
        <dbReference type="ARBA" id="ARBA00022691"/>
    </source>
</evidence>
<keyword evidence="3 5" id="KW-0949">S-adenosyl-L-methionine</keyword>
<dbReference type="InterPro" id="IPR049560">
    <property type="entry name" value="MeTrfase_RsmB-F_NOP2_cat"/>
</dbReference>
<dbReference type="CDD" id="cd02440">
    <property type="entry name" value="AdoMet_MTases"/>
    <property type="match status" value="1"/>
</dbReference>
<dbReference type="Pfam" id="PF01189">
    <property type="entry name" value="Methyltr_RsmB-F"/>
    <property type="match status" value="1"/>
</dbReference>
<dbReference type="InterPro" id="IPR029063">
    <property type="entry name" value="SAM-dependent_MTases_sf"/>
</dbReference>
<feature type="binding site" evidence="5">
    <location>
        <position position="375"/>
    </location>
    <ligand>
        <name>S-adenosyl-L-methionine</name>
        <dbReference type="ChEBI" id="CHEBI:59789"/>
    </ligand>
</feature>
<organism evidence="8 9">
    <name type="scientific">Janibacter melonis</name>
    <dbReference type="NCBI Taxonomy" id="262209"/>
    <lineage>
        <taxon>Bacteria</taxon>
        <taxon>Bacillati</taxon>
        <taxon>Actinomycetota</taxon>
        <taxon>Actinomycetes</taxon>
        <taxon>Micrococcales</taxon>
        <taxon>Intrasporangiaceae</taxon>
        <taxon>Janibacter</taxon>
    </lineage>
</organism>
<dbReference type="GO" id="GO:0003723">
    <property type="term" value="F:RNA binding"/>
    <property type="evidence" value="ECO:0007669"/>
    <property type="project" value="UniProtKB-UniRule"/>
</dbReference>
<dbReference type="InterPro" id="IPR006027">
    <property type="entry name" value="NusB_RsmB_TIM44"/>
</dbReference>
<gene>
    <name evidence="8" type="ORF">AWH69_12660</name>
</gene>
<dbReference type="GO" id="GO:0006355">
    <property type="term" value="P:regulation of DNA-templated transcription"/>
    <property type="evidence" value="ECO:0007669"/>
    <property type="project" value="InterPro"/>
</dbReference>
<keyword evidence="1 5" id="KW-0489">Methyltransferase</keyword>
<feature type="binding site" evidence="5">
    <location>
        <position position="324"/>
    </location>
    <ligand>
        <name>S-adenosyl-L-methionine</name>
        <dbReference type="ChEBI" id="CHEBI:59789"/>
    </ligand>
</feature>
<keyword evidence="9" id="KW-1185">Reference proteome</keyword>
<evidence type="ECO:0000256" key="1">
    <source>
        <dbReference type="ARBA" id="ARBA00022603"/>
    </source>
</evidence>
<evidence type="ECO:0000256" key="6">
    <source>
        <dbReference type="SAM" id="MobiDB-lite"/>
    </source>
</evidence>
<dbReference type="InterPro" id="IPR035926">
    <property type="entry name" value="NusB-like_sf"/>
</dbReference>
<dbReference type="PROSITE" id="PS51686">
    <property type="entry name" value="SAM_MT_RSMB_NOP"/>
    <property type="match status" value="1"/>
</dbReference>
<keyword evidence="4 5" id="KW-0694">RNA-binding</keyword>
<evidence type="ECO:0000256" key="5">
    <source>
        <dbReference type="PROSITE-ProRule" id="PRU01023"/>
    </source>
</evidence>
<feature type="active site" description="Nucleophile" evidence="5">
    <location>
        <position position="428"/>
    </location>
</feature>
<dbReference type="PRINTS" id="PR02008">
    <property type="entry name" value="RCMTFAMILY"/>
</dbReference>
<dbReference type="Gene3D" id="1.10.940.10">
    <property type="entry name" value="NusB-like"/>
    <property type="match status" value="1"/>
</dbReference>
<dbReference type="EMBL" id="LQZG01000003">
    <property type="protein sequence ID" value="OAB87194.1"/>
    <property type="molecule type" value="Genomic_DNA"/>
</dbReference>
<accession>A0A176QC30</accession>
<dbReference type="AlphaFoldDB" id="A0A176QC30"/>
<evidence type="ECO:0000313" key="9">
    <source>
        <dbReference type="Proteomes" id="UP000076976"/>
    </source>
</evidence>
<feature type="region of interest" description="Disordered" evidence="6">
    <location>
        <begin position="1"/>
        <end position="27"/>
    </location>
</feature>
<dbReference type="Proteomes" id="UP000076976">
    <property type="component" value="Unassembled WGS sequence"/>
</dbReference>
<feature type="domain" description="SAM-dependent MTase RsmB/NOP-type" evidence="7">
    <location>
        <begin position="203"/>
        <end position="495"/>
    </location>
</feature>
<feature type="binding site" evidence="5">
    <location>
        <begin position="299"/>
        <end position="305"/>
    </location>
    <ligand>
        <name>S-adenosyl-L-methionine</name>
        <dbReference type="ChEBI" id="CHEBI:59789"/>
    </ligand>
</feature>
<dbReference type="RefSeq" id="WP_068276170.1">
    <property type="nucleotide sequence ID" value="NZ_LQZG01000003.1"/>
</dbReference>
<dbReference type="GO" id="GO:0008173">
    <property type="term" value="F:RNA methyltransferase activity"/>
    <property type="evidence" value="ECO:0007669"/>
    <property type="project" value="InterPro"/>
</dbReference>
<sequence length="496" mass="52825">MADQHERRRGPRQRSRNVPAQRARQGDPARLAAYTVLRAVAEGAYANLELPHELRRRRLSGRDAGFATELTYGTLRMQGLYDPIIAVAADRPVSRLDGGVLDVLRLGTHQLLSMRVPQHAAADQSVALARQVNGAGAAGLVNAVMRRVSERTVEEWREAVVPTEPTSTRLAVSTSHPEWVVKALRQALVGHGASDAAHVDADLERLLEAHNAAAPVALVARPGLSDVEELLTAEHLETAPGDHSPFAVLLLGGDPAGIPAVRDGRAAVQDEGSQLLALALAGAPVTTPAGRRERWLDLCAGPGGKAGLLAALAREHGADLVANEISEHRSDLVRATLRPALEAAREAGLELTVRTADGREAGADEPGRYDRVLVDAPCTGLGALRRRPEARWRRTPADLAGLGPLQRDLLASGLDALAPGGVLAYATCSPHLSETSFVVRDVTRRRDDVEALDAPAVLREVASSELAGLGDGPAAQMWPHLHGTDGMYLHLLRKRA</sequence>
<dbReference type="GO" id="GO:0001510">
    <property type="term" value="P:RNA methylation"/>
    <property type="evidence" value="ECO:0007669"/>
    <property type="project" value="InterPro"/>
</dbReference>
<evidence type="ECO:0000313" key="8">
    <source>
        <dbReference type="EMBL" id="OAB87194.1"/>
    </source>
</evidence>
<protein>
    <submittedName>
        <fullName evidence="8">Methyltransferase</fullName>
    </submittedName>
</protein>
<comment type="caution">
    <text evidence="8">The sequence shown here is derived from an EMBL/GenBank/DDBJ whole genome shotgun (WGS) entry which is preliminary data.</text>
</comment>
<dbReference type="STRING" id="262209.AWH69_12660"/>
<dbReference type="InterPro" id="IPR001678">
    <property type="entry name" value="MeTrfase_RsmB-F_NOP2_dom"/>
</dbReference>
<dbReference type="Pfam" id="PF01029">
    <property type="entry name" value="NusB"/>
    <property type="match status" value="1"/>
</dbReference>